<keyword evidence="4" id="KW-1185">Reference proteome</keyword>
<accession>A0ABN4C0B8</accession>
<gene>
    <name evidence="3" type="ORF">DEHRE_13570</name>
</gene>
<feature type="region of interest" description="Disordered" evidence="1">
    <location>
        <begin position="23"/>
        <end position="46"/>
    </location>
</feature>
<evidence type="ECO:0000313" key="3">
    <source>
        <dbReference type="EMBL" id="AHF10968.1"/>
    </source>
</evidence>
<dbReference type="RefSeq" id="WP_019224644.1">
    <property type="nucleotide sequence ID" value="NZ_CP007033.1"/>
</dbReference>
<protein>
    <recommendedName>
        <fullName evidence="5">DUF5666 domain-containing protein</fullName>
    </recommendedName>
</protein>
<organism evidence="3 4">
    <name type="scientific">Dehalobacter restrictus (strain DSM 9455 / PER-K23)</name>
    <dbReference type="NCBI Taxonomy" id="871738"/>
    <lineage>
        <taxon>Bacteria</taxon>
        <taxon>Bacillati</taxon>
        <taxon>Bacillota</taxon>
        <taxon>Clostridia</taxon>
        <taxon>Eubacteriales</taxon>
        <taxon>Desulfitobacteriaceae</taxon>
        <taxon>Dehalobacter</taxon>
    </lineage>
</organism>
<evidence type="ECO:0000256" key="2">
    <source>
        <dbReference type="SAM" id="SignalP"/>
    </source>
</evidence>
<feature type="compositionally biased region" description="Low complexity" evidence="1">
    <location>
        <begin position="71"/>
        <end position="80"/>
    </location>
</feature>
<feature type="signal peptide" evidence="2">
    <location>
        <begin position="1"/>
        <end position="28"/>
    </location>
</feature>
<reference evidence="3 4" key="1">
    <citation type="journal article" date="2013" name="Stand. Genomic Sci.">
        <title>Complete genome sequence of Dehalobacter restrictus PER-K23(T.).</title>
        <authorList>
            <person name="Kruse T."/>
            <person name="Maillard J."/>
            <person name="Goodwin L."/>
            <person name="Woyke T."/>
            <person name="Teshima H."/>
            <person name="Bruce D."/>
            <person name="Detter C."/>
            <person name="Tapia R."/>
            <person name="Han C."/>
            <person name="Huntemann M."/>
            <person name="Wei C.L."/>
            <person name="Han J."/>
            <person name="Chen A."/>
            <person name="Kyrpides N."/>
            <person name="Szeto E."/>
            <person name="Markowitz V."/>
            <person name="Ivanova N."/>
            <person name="Pagani I."/>
            <person name="Pati A."/>
            <person name="Pitluck S."/>
            <person name="Nolan M."/>
            <person name="Holliger C."/>
            <person name="Smidt H."/>
        </authorList>
    </citation>
    <scope>NUCLEOTIDE SEQUENCE [LARGE SCALE GENOMIC DNA]</scope>
    <source>
        <strain evidence="4">DSM 9455</strain>
    </source>
</reference>
<dbReference type="PROSITE" id="PS51257">
    <property type="entry name" value="PROKAR_LIPOPROTEIN"/>
    <property type="match status" value="1"/>
</dbReference>
<feature type="compositionally biased region" description="Polar residues" evidence="1">
    <location>
        <begin position="33"/>
        <end position="43"/>
    </location>
</feature>
<feature type="chain" id="PRO_5047081210" description="DUF5666 domain-containing protein" evidence="2">
    <location>
        <begin position="29"/>
        <end position="171"/>
    </location>
</feature>
<dbReference type="Proteomes" id="UP000018934">
    <property type="component" value="Chromosome"/>
</dbReference>
<evidence type="ECO:0008006" key="5">
    <source>
        <dbReference type="Google" id="ProtNLM"/>
    </source>
</evidence>
<name>A0ABN4C0B8_DEHRP</name>
<feature type="region of interest" description="Disordered" evidence="1">
    <location>
        <begin position="70"/>
        <end position="101"/>
    </location>
</feature>
<dbReference type="EMBL" id="CP007033">
    <property type="protein sequence ID" value="AHF10968.1"/>
    <property type="molecule type" value="Genomic_DNA"/>
</dbReference>
<sequence>MKKKLLVVGLVTLLIVLTGCSASTSSTATDDTVTAQMESTQTEGVRPTRQMDLLGKVVSVGEKQLIVAELQSSDSSQSEQKAAPLEQGDTSAGTSPAREMNDKATGMNYTIVIAEDTPIFSRTAGADSAQETSINLSDLKAGDILRIWVKELNTSEESNAVYVELTSQQTT</sequence>
<evidence type="ECO:0000313" key="4">
    <source>
        <dbReference type="Proteomes" id="UP000018934"/>
    </source>
</evidence>
<evidence type="ECO:0000256" key="1">
    <source>
        <dbReference type="SAM" id="MobiDB-lite"/>
    </source>
</evidence>
<proteinExistence type="predicted"/>
<keyword evidence="2" id="KW-0732">Signal</keyword>
<feature type="compositionally biased region" description="Low complexity" evidence="1">
    <location>
        <begin position="23"/>
        <end position="32"/>
    </location>
</feature>